<evidence type="ECO:0000313" key="7">
    <source>
        <dbReference type="Proteomes" id="UP000603317"/>
    </source>
</evidence>
<dbReference type="InterPro" id="IPR001129">
    <property type="entry name" value="Membr-assoc_MAPEG"/>
</dbReference>
<name>A0ABQ1FBX6_9SPHN</name>
<dbReference type="SUPFAM" id="SSF161084">
    <property type="entry name" value="MAPEG domain-like"/>
    <property type="match status" value="1"/>
</dbReference>
<keyword evidence="4 5" id="KW-0472">Membrane</keyword>
<dbReference type="PANTHER" id="PTHR35814:SF1">
    <property type="entry name" value="GLUTATHIONE S-TRANSFERASE-RELATED"/>
    <property type="match status" value="1"/>
</dbReference>
<keyword evidence="2 5" id="KW-0812">Transmembrane</keyword>
<keyword evidence="7" id="KW-1185">Reference proteome</keyword>
<protein>
    <recommendedName>
        <fullName evidence="8">MAPEG family protein</fullName>
    </recommendedName>
</protein>
<feature type="transmembrane region" description="Helical" evidence="5">
    <location>
        <begin position="55"/>
        <end position="72"/>
    </location>
</feature>
<feature type="transmembrane region" description="Helical" evidence="5">
    <location>
        <begin position="108"/>
        <end position="129"/>
    </location>
</feature>
<reference evidence="7" key="1">
    <citation type="journal article" date="2019" name="Int. J. Syst. Evol. Microbiol.">
        <title>The Global Catalogue of Microorganisms (GCM) 10K type strain sequencing project: providing services to taxonomists for standard genome sequencing and annotation.</title>
        <authorList>
            <consortium name="The Broad Institute Genomics Platform"/>
            <consortium name="The Broad Institute Genome Sequencing Center for Infectious Disease"/>
            <person name="Wu L."/>
            <person name="Ma J."/>
        </authorList>
    </citation>
    <scope>NUCLEOTIDE SEQUENCE [LARGE SCALE GENOMIC DNA]</scope>
    <source>
        <strain evidence="7">CGMCC 1.15297</strain>
    </source>
</reference>
<evidence type="ECO:0000256" key="4">
    <source>
        <dbReference type="ARBA" id="ARBA00023136"/>
    </source>
</evidence>
<accession>A0ABQ1FBX6</accession>
<dbReference type="InterPro" id="IPR023352">
    <property type="entry name" value="MAPEG-like_dom_sf"/>
</dbReference>
<evidence type="ECO:0000256" key="1">
    <source>
        <dbReference type="ARBA" id="ARBA00004370"/>
    </source>
</evidence>
<dbReference type="Pfam" id="PF01124">
    <property type="entry name" value="MAPEG"/>
    <property type="match status" value="1"/>
</dbReference>
<evidence type="ECO:0008006" key="8">
    <source>
        <dbReference type="Google" id="ProtNLM"/>
    </source>
</evidence>
<dbReference type="Gene3D" id="1.20.120.550">
    <property type="entry name" value="Membrane associated eicosanoid/glutathione metabolism-like domain"/>
    <property type="match status" value="1"/>
</dbReference>
<dbReference type="PANTHER" id="PTHR35814">
    <property type="match status" value="1"/>
</dbReference>
<evidence type="ECO:0000313" key="6">
    <source>
        <dbReference type="EMBL" id="GGA06350.1"/>
    </source>
</evidence>
<dbReference type="Proteomes" id="UP000603317">
    <property type="component" value="Unassembled WGS sequence"/>
</dbReference>
<sequence length="132" mass="14032">MPIILPITLCACAAAAILNFWLAWRVGQLRGKHKVLHGDDGGGPLTRRMRAQLNFVENTPFVLLLVAGIELAGHGSTWLAAVVGAYMLARIAHGIGMDADTPHKARMIGVLVTMLTLIGLAVYAALIAARIV</sequence>
<feature type="transmembrane region" description="Helical" evidence="5">
    <location>
        <begin position="6"/>
        <end position="24"/>
    </location>
</feature>
<dbReference type="EMBL" id="BMID01000001">
    <property type="protein sequence ID" value="GGA06350.1"/>
    <property type="molecule type" value="Genomic_DNA"/>
</dbReference>
<organism evidence="6 7">
    <name type="scientific">Blastomonas marina</name>
    <dbReference type="NCBI Taxonomy" id="1867408"/>
    <lineage>
        <taxon>Bacteria</taxon>
        <taxon>Pseudomonadati</taxon>
        <taxon>Pseudomonadota</taxon>
        <taxon>Alphaproteobacteria</taxon>
        <taxon>Sphingomonadales</taxon>
        <taxon>Sphingomonadaceae</taxon>
        <taxon>Blastomonas</taxon>
    </lineage>
</organism>
<comment type="subcellular location">
    <subcellularLocation>
        <location evidence="1">Membrane</location>
    </subcellularLocation>
</comment>
<proteinExistence type="predicted"/>
<evidence type="ECO:0000256" key="3">
    <source>
        <dbReference type="ARBA" id="ARBA00022989"/>
    </source>
</evidence>
<dbReference type="RefSeq" id="WP_188642127.1">
    <property type="nucleotide sequence ID" value="NZ_BMID01000001.1"/>
</dbReference>
<evidence type="ECO:0000256" key="2">
    <source>
        <dbReference type="ARBA" id="ARBA00022692"/>
    </source>
</evidence>
<gene>
    <name evidence="6" type="ORF">GCM10010923_15240</name>
</gene>
<evidence type="ECO:0000256" key="5">
    <source>
        <dbReference type="SAM" id="Phobius"/>
    </source>
</evidence>
<keyword evidence="3 5" id="KW-1133">Transmembrane helix</keyword>
<comment type="caution">
    <text evidence="6">The sequence shown here is derived from an EMBL/GenBank/DDBJ whole genome shotgun (WGS) entry which is preliminary data.</text>
</comment>